<dbReference type="PANTHER" id="PTHR48148">
    <property type="entry name" value="KERATINOCYTE PROLINE-RICH PROTEIN"/>
    <property type="match status" value="1"/>
</dbReference>
<accession>A0ABW3VY32</accession>
<feature type="compositionally biased region" description="Pro residues" evidence="1">
    <location>
        <begin position="50"/>
        <end position="66"/>
    </location>
</feature>
<dbReference type="EMBL" id="JBHTLX010000012">
    <property type="protein sequence ID" value="MFD1247842.1"/>
    <property type="molecule type" value="Genomic_DNA"/>
</dbReference>
<keyword evidence="5" id="KW-1185">Reference proteome</keyword>
<feature type="compositionally biased region" description="Low complexity" evidence="1">
    <location>
        <begin position="77"/>
        <end position="101"/>
    </location>
</feature>
<feature type="chain" id="PRO_5047266006" evidence="3">
    <location>
        <begin position="34"/>
        <end position="857"/>
    </location>
</feature>
<evidence type="ECO:0000313" key="4">
    <source>
        <dbReference type="EMBL" id="MFD1247842.1"/>
    </source>
</evidence>
<gene>
    <name evidence="4" type="ORF">ACFQ3F_08575</name>
</gene>
<dbReference type="PANTHER" id="PTHR48148:SF2">
    <property type="entry name" value="PA14 DOMAIN-CONTAINING PROTEIN"/>
    <property type="match status" value="1"/>
</dbReference>
<keyword evidence="2" id="KW-0472">Membrane</keyword>
<name>A0ABW3VY32_9ACTN</name>
<feature type="region of interest" description="Disordered" evidence="1">
    <location>
        <begin position="32"/>
        <end position="123"/>
    </location>
</feature>
<keyword evidence="3" id="KW-0732">Signal</keyword>
<sequence>MSHSSRLTWRRKIGLALPVVLLASSAFSATAFADDADPGTPASDTVQTPAPDPTPQADPAPKPAPKPADKPDPKPAGEPAADPTPQADPTPDAKTPDATPAKQEPPADAVPAGEAAPKGAQSLKKSSRVASLAAAPTAVDTNKWVVCKYSATPQTGEKAQTIIINAVDKGFNGVFPHPFNDAQGASVAIRYANEGERSNQLSINECPVYGGPTVVTPPSPQPTDPCGPGNAFFPAAQVPATTNQWTVATVGSPVTQITVTAKAGFVFDAQGTTVKVYNAVDSGAPCVVTPPAKPKQTDPCGPNNAYFADADIPASTASYTVTTEGDPVTKVTITATAGNVFDAQGTTVVDYTVTDSGAPCVVTPPAKPEQTDPCGLDNAFFPAAVIPASNASYTVTTEGDPVTKITVTAKAGTVFDEQGTTEVVYTVTDSGEPCVVPAPGAPAPTDPCGPDNAYYAGNVIPSDTSAYTVSTKGDPVTEITITSTPGNVLNDQGDTTVTYTAVDSGEACVVGPPAQPEQTDPCGLDNAYFPASVIPESTDEFTVSTEGDPVTKITITATEGNVFDEQGTTEVVYTVEDSGEPCVVPAPTAPAPVDPCGPNNAFFADEAIPSDAEGYTVATEGDPVTKITITAKPGYVLNGQGDTEVSYTATDSGEPCVVPAPAAPAPTDPCGPDNAYFATDAIPGDTEGYTVTTEGDPVTKITITATEGNVLDEQGNTEVSYTAIDSGVPCAVDARAVVCSVKVGTVAARPAGTIPGTISIVDVATLIAHGFAGVFPFTYVENGVQYEVVRAATEGETAADVTGVSCDVESASHHNPPKDAAGLPNTGGPAGWLVPVGVGLVLAGAALMLIRRRGETA</sequence>
<dbReference type="Proteomes" id="UP001597229">
    <property type="component" value="Unassembled WGS sequence"/>
</dbReference>
<reference evidence="5" key="1">
    <citation type="journal article" date="2019" name="Int. J. Syst. Evol. Microbiol.">
        <title>The Global Catalogue of Microorganisms (GCM) 10K type strain sequencing project: providing services to taxonomists for standard genome sequencing and annotation.</title>
        <authorList>
            <consortium name="The Broad Institute Genomics Platform"/>
            <consortium name="The Broad Institute Genome Sequencing Center for Infectious Disease"/>
            <person name="Wu L."/>
            <person name="Ma J."/>
        </authorList>
    </citation>
    <scope>NUCLEOTIDE SEQUENCE [LARGE SCALE GENOMIC DNA]</scope>
    <source>
        <strain evidence="5">CCUG 52478</strain>
    </source>
</reference>
<dbReference type="NCBIfam" id="TIGR01167">
    <property type="entry name" value="LPXTG_anchor"/>
    <property type="match status" value="1"/>
</dbReference>
<evidence type="ECO:0000256" key="1">
    <source>
        <dbReference type="SAM" id="MobiDB-lite"/>
    </source>
</evidence>
<dbReference type="RefSeq" id="WP_367918398.1">
    <property type="nucleotide sequence ID" value="NZ_BAABAC010000013.1"/>
</dbReference>
<evidence type="ECO:0000313" key="5">
    <source>
        <dbReference type="Proteomes" id="UP001597229"/>
    </source>
</evidence>
<feature type="transmembrane region" description="Helical" evidence="2">
    <location>
        <begin position="832"/>
        <end position="850"/>
    </location>
</feature>
<protein>
    <submittedName>
        <fullName evidence="4">LPXTG cell wall anchor domain-containing protein</fullName>
    </submittedName>
</protein>
<keyword evidence="2" id="KW-0812">Transmembrane</keyword>
<comment type="caution">
    <text evidence="4">The sequence shown here is derived from an EMBL/GenBank/DDBJ whole genome shotgun (WGS) entry which is preliminary data.</text>
</comment>
<feature type="signal peptide" evidence="3">
    <location>
        <begin position="1"/>
        <end position="33"/>
    </location>
</feature>
<keyword evidence="2" id="KW-1133">Transmembrane helix</keyword>
<proteinExistence type="predicted"/>
<evidence type="ECO:0000256" key="3">
    <source>
        <dbReference type="SAM" id="SignalP"/>
    </source>
</evidence>
<organism evidence="4 5">
    <name type="scientific">Nocardioides ginsengisoli</name>
    <dbReference type="NCBI Taxonomy" id="363868"/>
    <lineage>
        <taxon>Bacteria</taxon>
        <taxon>Bacillati</taxon>
        <taxon>Actinomycetota</taxon>
        <taxon>Actinomycetes</taxon>
        <taxon>Propionibacteriales</taxon>
        <taxon>Nocardioidaceae</taxon>
        <taxon>Nocardioides</taxon>
    </lineage>
</organism>
<evidence type="ECO:0000256" key="2">
    <source>
        <dbReference type="SAM" id="Phobius"/>
    </source>
</evidence>